<evidence type="ECO:0000313" key="11">
    <source>
        <dbReference type="EMBL" id="KAK9507108.1"/>
    </source>
</evidence>
<keyword evidence="12" id="KW-1185">Reference proteome</keyword>
<protein>
    <recommendedName>
        <fullName evidence="13">Odorant receptor</fullName>
    </recommendedName>
</protein>
<dbReference type="AlphaFoldDB" id="A0AAW1DD78"/>
<keyword evidence="2" id="KW-1003">Cell membrane</keyword>
<dbReference type="GO" id="GO:0007165">
    <property type="term" value="P:signal transduction"/>
    <property type="evidence" value="ECO:0007669"/>
    <property type="project" value="UniProtKB-KW"/>
</dbReference>
<accession>A0AAW1DD78</accession>
<reference evidence="11 12" key="1">
    <citation type="submission" date="2022-12" db="EMBL/GenBank/DDBJ databases">
        <title>Chromosome-level genome assembly of true bugs.</title>
        <authorList>
            <person name="Ma L."/>
            <person name="Li H."/>
        </authorList>
    </citation>
    <scope>NUCLEOTIDE SEQUENCE [LARGE SCALE GENOMIC DNA]</scope>
    <source>
        <strain evidence="11">Lab_2022b</strain>
    </source>
</reference>
<comment type="subcellular location">
    <subcellularLocation>
        <location evidence="1">Cell membrane</location>
        <topology evidence="1">Multi-pass membrane protein</topology>
    </subcellularLocation>
</comment>
<keyword evidence="6 10" id="KW-1133">Transmembrane helix</keyword>
<organism evidence="11 12">
    <name type="scientific">Rhynocoris fuscipes</name>
    <dbReference type="NCBI Taxonomy" id="488301"/>
    <lineage>
        <taxon>Eukaryota</taxon>
        <taxon>Metazoa</taxon>
        <taxon>Ecdysozoa</taxon>
        <taxon>Arthropoda</taxon>
        <taxon>Hexapoda</taxon>
        <taxon>Insecta</taxon>
        <taxon>Pterygota</taxon>
        <taxon>Neoptera</taxon>
        <taxon>Paraneoptera</taxon>
        <taxon>Hemiptera</taxon>
        <taxon>Heteroptera</taxon>
        <taxon>Panheteroptera</taxon>
        <taxon>Cimicomorpha</taxon>
        <taxon>Reduviidae</taxon>
        <taxon>Harpactorinae</taxon>
        <taxon>Harpactorini</taxon>
        <taxon>Rhynocoris</taxon>
    </lineage>
</organism>
<keyword evidence="9" id="KW-0807">Transducer</keyword>
<evidence type="ECO:0000256" key="5">
    <source>
        <dbReference type="ARBA" id="ARBA00022725"/>
    </source>
</evidence>
<proteinExistence type="predicted"/>
<dbReference type="Pfam" id="PF02949">
    <property type="entry name" value="7tm_6"/>
    <property type="match status" value="1"/>
</dbReference>
<keyword evidence="3" id="KW-0716">Sensory transduction</keyword>
<evidence type="ECO:0008006" key="13">
    <source>
        <dbReference type="Google" id="ProtNLM"/>
    </source>
</evidence>
<evidence type="ECO:0000256" key="9">
    <source>
        <dbReference type="ARBA" id="ARBA00023224"/>
    </source>
</evidence>
<gene>
    <name evidence="11" type="ORF">O3M35_008921</name>
</gene>
<name>A0AAW1DD78_9HEMI</name>
<keyword evidence="5" id="KW-0552">Olfaction</keyword>
<keyword evidence="8" id="KW-0675">Receptor</keyword>
<dbReference type="PANTHER" id="PTHR21137:SF35">
    <property type="entry name" value="ODORANT RECEPTOR 19A-RELATED"/>
    <property type="match status" value="1"/>
</dbReference>
<keyword evidence="4 10" id="KW-0812">Transmembrane</keyword>
<dbReference type="GO" id="GO:0005886">
    <property type="term" value="C:plasma membrane"/>
    <property type="evidence" value="ECO:0007669"/>
    <property type="project" value="UniProtKB-SubCell"/>
</dbReference>
<evidence type="ECO:0000256" key="1">
    <source>
        <dbReference type="ARBA" id="ARBA00004651"/>
    </source>
</evidence>
<evidence type="ECO:0000256" key="4">
    <source>
        <dbReference type="ARBA" id="ARBA00022692"/>
    </source>
</evidence>
<evidence type="ECO:0000256" key="8">
    <source>
        <dbReference type="ARBA" id="ARBA00023170"/>
    </source>
</evidence>
<dbReference type="Proteomes" id="UP001461498">
    <property type="component" value="Unassembled WGS sequence"/>
</dbReference>
<dbReference type="InterPro" id="IPR004117">
    <property type="entry name" value="7tm6_olfct_rcpt"/>
</dbReference>
<evidence type="ECO:0000256" key="10">
    <source>
        <dbReference type="SAM" id="Phobius"/>
    </source>
</evidence>
<comment type="caution">
    <text evidence="11">The sequence shown here is derived from an EMBL/GenBank/DDBJ whole genome shotgun (WGS) entry which is preliminary data.</text>
</comment>
<feature type="transmembrane region" description="Helical" evidence="10">
    <location>
        <begin position="12"/>
        <end position="37"/>
    </location>
</feature>
<sequence>MHELWRNLAGTILTCLACYTALTIYTAFSSFLIAFSFQISAYSKMLQNRLETNGPQDKTIYRHHQTIIKLVEEFNDLFSIQICIEVLVASLEPCGYGYAMMKSVKKYDLGTLDLFYKMFMVLAAPFALCYCGQVISNQMEKLHDSCYMTNWYEEKPKIRRDLLTMMMVTTKPKTLNYRMIVTFNLQYFFTVRSKY</sequence>
<dbReference type="EMBL" id="JAPXFL010000005">
    <property type="protein sequence ID" value="KAK9507108.1"/>
    <property type="molecule type" value="Genomic_DNA"/>
</dbReference>
<evidence type="ECO:0000313" key="12">
    <source>
        <dbReference type="Proteomes" id="UP001461498"/>
    </source>
</evidence>
<evidence type="ECO:0000256" key="7">
    <source>
        <dbReference type="ARBA" id="ARBA00023136"/>
    </source>
</evidence>
<evidence type="ECO:0000256" key="6">
    <source>
        <dbReference type="ARBA" id="ARBA00022989"/>
    </source>
</evidence>
<dbReference type="GO" id="GO:0005549">
    <property type="term" value="F:odorant binding"/>
    <property type="evidence" value="ECO:0007669"/>
    <property type="project" value="InterPro"/>
</dbReference>
<keyword evidence="7 10" id="KW-0472">Membrane</keyword>
<dbReference type="GO" id="GO:0004984">
    <property type="term" value="F:olfactory receptor activity"/>
    <property type="evidence" value="ECO:0007669"/>
    <property type="project" value="InterPro"/>
</dbReference>
<feature type="transmembrane region" description="Helical" evidence="10">
    <location>
        <begin position="114"/>
        <end position="135"/>
    </location>
</feature>
<evidence type="ECO:0000256" key="2">
    <source>
        <dbReference type="ARBA" id="ARBA00022475"/>
    </source>
</evidence>
<evidence type="ECO:0000256" key="3">
    <source>
        <dbReference type="ARBA" id="ARBA00022606"/>
    </source>
</evidence>
<dbReference type="PANTHER" id="PTHR21137">
    <property type="entry name" value="ODORANT RECEPTOR"/>
    <property type="match status" value="1"/>
</dbReference>